<name>M0IBY2_9EURY</name>
<evidence type="ECO:0000313" key="3">
    <source>
        <dbReference type="Proteomes" id="UP000011550"/>
    </source>
</evidence>
<evidence type="ECO:0000313" key="2">
    <source>
        <dbReference type="EMBL" id="ELZ92949.1"/>
    </source>
</evidence>
<evidence type="ECO:0008006" key="4">
    <source>
        <dbReference type="Google" id="ProtNLM"/>
    </source>
</evidence>
<evidence type="ECO:0000256" key="1">
    <source>
        <dbReference type="SAM" id="MobiDB-lite"/>
    </source>
</evidence>
<keyword evidence="3" id="KW-1185">Reference proteome</keyword>
<dbReference type="PATRIC" id="fig|662479.7.peg.2541"/>
<sequence length="485" mass="52604">MRTIGLRAVFVAVLLVLAGCAAPTAIPGAGDGDTAPALTPDPDRTGFDDPDEDVLGWEDGYWYDESIAVDQSDGLNDTELDAYVSRAMARVEAVRELEFQESVPVEVISREEYRSGNAGGSGASNSEYNRWNDQVWEALFITGESEGSSDAISETTGSSVAGFYSPSDDEIKIVTDSTGAPTIDNATLIHELHHALQDQHFDLTDRRYRGKTQDADLATDGIVEGDAKLVELRYVEQCDAGNWECVATPSAGGSGGSGSGGGPNFGILLTIFQPYSDGPVYANDLYERGGWETVNDALRNPPVSTEQTIHLTNDTPKPIEFEDEGTNGWTTFPEFGVDGSDTVGEASMFSMFWYQARESGARTVRVRSVTDTDSSYDTYNYEAVPSSGWGNDRLFPYRNEDGSESEYGYVWVTKWDSGGDAREFTDAYENILDANGAETQAGDIHVIEDGEFNDAFRVVRTGDRVVIVNGPTPADVNEIRPSLAS</sequence>
<gene>
    <name evidence="2" type="ORF">C440_12549</name>
</gene>
<dbReference type="OrthoDB" id="85977at2157"/>
<protein>
    <recommendedName>
        <fullName evidence="4">Lipoprotein</fullName>
    </recommendedName>
</protein>
<accession>M0IBY2</accession>
<dbReference type="STRING" id="662479.C440_12549"/>
<dbReference type="InterPro" id="IPR047792">
    <property type="entry name" value="Hvo_1808-like"/>
</dbReference>
<organism evidence="2 3">
    <name type="scientific">Haloferax mucosum ATCC BAA-1512</name>
    <dbReference type="NCBI Taxonomy" id="662479"/>
    <lineage>
        <taxon>Archaea</taxon>
        <taxon>Methanobacteriati</taxon>
        <taxon>Methanobacteriota</taxon>
        <taxon>Stenosarchaea group</taxon>
        <taxon>Halobacteria</taxon>
        <taxon>Halobacteriales</taxon>
        <taxon>Haloferacaceae</taxon>
        <taxon>Haloferax</taxon>
    </lineage>
</organism>
<dbReference type="Proteomes" id="UP000011550">
    <property type="component" value="Unassembled WGS sequence"/>
</dbReference>
<dbReference type="PROSITE" id="PS51257">
    <property type="entry name" value="PROKAR_LIPOPROTEIN"/>
    <property type="match status" value="1"/>
</dbReference>
<reference evidence="2 3" key="1">
    <citation type="journal article" date="2014" name="PLoS Genet.">
        <title>Phylogenetically driven sequencing of extremely halophilic archaea reveals strategies for static and dynamic osmo-response.</title>
        <authorList>
            <person name="Becker E.A."/>
            <person name="Seitzer P.M."/>
            <person name="Tritt A."/>
            <person name="Larsen D."/>
            <person name="Krusor M."/>
            <person name="Yao A.I."/>
            <person name="Wu D."/>
            <person name="Madern D."/>
            <person name="Eisen J.A."/>
            <person name="Darling A.E."/>
            <person name="Facciotti M.T."/>
        </authorList>
    </citation>
    <scope>NUCLEOTIDE SEQUENCE [LARGE SCALE GENOMIC DNA]</scope>
    <source>
        <strain evidence="2 3">ATCC BAA-1512</strain>
    </source>
</reference>
<dbReference type="AlphaFoldDB" id="M0IBY2"/>
<proteinExistence type="predicted"/>
<dbReference type="EMBL" id="AOLN01000017">
    <property type="protein sequence ID" value="ELZ92949.1"/>
    <property type="molecule type" value="Genomic_DNA"/>
</dbReference>
<dbReference type="RefSeq" id="WP_008320836.1">
    <property type="nucleotide sequence ID" value="NZ_AOLN01000017.1"/>
</dbReference>
<comment type="caution">
    <text evidence="2">The sequence shown here is derived from an EMBL/GenBank/DDBJ whole genome shotgun (WGS) entry which is preliminary data.</text>
</comment>
<dbReference type="NCBIfam" id="NF038145">
    <property type="entry name" value="Hvo_1808_fam"/>
    <property type="match status" value="1"/>
</dbReference>
<feature type="region of interest" description="Disordered" evidence="1">
    <location>
        <begin position="26"/>
        <end position="50"/>
    </location>
</feature>